<accession>A0A3S5CJC9</accession>
<dbReference type="AlphaFoldDB" id="A0A3S5CJC9"/>
<feature type="compositionally biased region" description="Low complexity" evidence="1">
    <location>
        <begin position="124"/>
        <end position="138"/>
    </location>
</feature>
<dbReference type="InterPro" id="IPR044886">
    <property type="entry name" value="FLCN_DENN_C_sf"/>
</dbReference>
<gene>
    <name evidence="3" type="ORF">PXEA_LOCUS19715</name>
</gene>
<evidence type="ECO:0000313" key="3">
    <source>
        <dbReference type="EMBL" id="VEL26275.1"/>
    </source>
</evidence>
<dbReference type="EMBL" id="CAAALY010079159">
    <property type="protein sequence ID" value="VEL26275.1"/>
    <property type="molecule type" value="Genomic_DNA"/>
</dbReference>
<dbReference type="Proteomes" id="UP000784294">
    <property type="component" value="Unassembled WGS sequence"/>
</dbReference>
<feature type="region of interest" description="Disordered" evidence="1">
    <location>
        <begin position="68"/>
        <end position="139"/>
    </location>
</feature>
<evidence type="ECO:0000259" key="2">
    <source>
        <dbReference type="Pfam" id="PF16692"/>
    </source>
</evidence>
<protein>
    <recommendedName>
        <fullName evidence="2">Folliculin DENN domain-containing protein</fullName>
    </recommendedName>
</protein>
<keyword evidence="4" id="KW-1185">Reference proteome</keyword>
<reference evidence="3" key="1">
    <citation type="submission" date="2018-11" db="EMBL/GenBank/DDBJ databases">
        <authorList>
            <consortium name="Pathogen Informatics"/>
        </authorList>
    </citation>
    <scope>NUCLEOTIDE SEQUENCE</scope>
</reference>
<dbReference type="InterPro" id="IPR032035">
    <property type="entry name" value="Folliculin_DENN"/>
</dbReference>
<evidence type="ECO:0000256" key="1">
    <source>
        <dbReference type="SAM" id="MobiDB-lite"/>
    </source>
</evidence>
<organism evidence="3 4">
    <name type="scientific">Protopolystoma xenopodis</name>
    <dbReference type="NCBI Taxonomy" id="117903"/>
    <lineage>
        <taxon>Eukaryota</taxon>
        <taxon>Metazoa</taxon>
        <taxon>Spiralia</taxon>
        <taxon>Lophotrochozoa</taxon>
        <taxon>Platyhelminthes</taxon>
        <taxon>Monogenea</taxon>
        <taxon>Polyopisthocotylea</taxon>
        <taxon>Polystomatidea</taxon>
        <taxon>Polystomatidae</taxon>
        <taxon>Protopolystoma</taxon>
    </lineage>
</organism>
<feature type="compositionally biased region" description="Polar residues" evidence="1">
    <location>
        <begin position="104"/>
        <end position="115"/>
    </location>
</feature>
<proteinExistence type="predicted"/>
<dbReference type="Gene3D" id="1.10.10.1730">
    <property type="entry name" value="Folliculin"/>
    <property type="match status" value="1"/>
</dbReference>
<name>A0A3S5CJC9_9PLAT</name>
<sequence>MSFTLSPFILLVKLHFRATRGPPKLLSALTNRELSSINCDASFELPATCSAHTNECFTVGETTITSSYRKSSGTRTHRYESDKCPGYLETNDTTSIPPRDSGSPKFQQRQQTQPPVASARQGGASSASASNTTSSNSSPMRYSAYVRQVIQLLDLQPALPPQAMDLALIALRQEWINKARLLYAFKRCQGPNLSGADAKRKWDGLLAAIGCSAPEDSAVAVFWQGALSQQSRANVCHIRRGRPATTSGSTVTSSSSNLAINSALTNLSVAINGSRGDAGGSGSWGQNSRRISTSTSNNLEFSNVFSIQAQPSTGTFAASASFSD</sequence>
<feature type="domain" description="Folliculin DENN" evidence="2">
    <location>
        <begin position="115"/>
        <end position="233"/>
    </location>
</feature>
<evidence type="ECO:0000313" key="4">
    <source>
        <dbReference type="Proteomes" id="UP000784294"/>
    </source>
</evidence>
<comment type="caution">
    <text evidence="3">The sequence shown here is derived from an EMBL/GenBank/DDBJ whole genome shotgun (WGS) entry which is preliminary data.</text>
</comment>
<dbReference type="OrthoDB" id="6268083at2759"/>
<dbReference type="Pfam" id="PF16692">
    <property type="entry name" value="Folliculin_C"/>
    <property type="match status" value="1"/>
</dbReference>